<organism evidence="1 2">
    <name type="scientific">Brucella intermedia</name>
    <dbReference type="NCBI Taxonomy" id="94625"/>
    <lineage>
        <taxon>Bacteria</taxon>
        <taxon>Pseudomonadati</taxon>
        <taxon>Pseudomonadota</taxon>
        <taxon>Alphaproteobacteria</taxon>
        <taxon>Hyphomicrobiales</taxon>
        <taxon>Brucellaceae</taxon>
        <taxon>Brucella/Ochrobactrum group</taxon>
        <taxon>Brucella</taxon>
    </lineage>
</organism>
<gene>
    <name evidence="1" type="ORF">FHW20_003580</name>
</gene>
<evidence type="ECO:0000313" key="1">
    <source>
        <dbReference type="EMBL" id="MBA8852613.1"/>
    </source>
</evidence>
<name>A0ABR6AT20_9HYPH</name>
<accession>A0ABR6AT20</accession>
<dbReference type="Proteomes" id="UP000578622">
    <property type="component" value="Unassembled WGS sequence"/>
</dbReference>
<evidence type="ECO:0000313" key="2">
    <source>
        <dbReference type="Proteomes" id="UP000578622"/>
    </source>
</evidence>
<proteinExistence type="predicted"/>
<keyword evidence="2" id="KW-1185">Reference proteome</keyword>
<sequence>MVVIVSGMWKIGSTIYPQIHNAVRVKGILAEPFTPRDVRRVAPGWPYSRYFSFLAENCTANQPEGDALFVRVGRGQYHLNDKVSGSQVEPGHWSVIRPE</sequence>
<comment type="caution">
    <text evidence="1">The sequence shown here is derived from an EMBL/GenBank/DDBJ whole genome shotgun (WGS) entry which is preliminary data.</text>
</comment>
<reference evidence="1 2" key="1">
    <citation type="submission" date="2020-07" db="EMBL/GenBank/DDBJ databases">
        <title>Genomic Encyclopedia of Type Strains, Phase IV (KMG-V): Genome sequencing to study the core and pangenomes of soil and plant-associated prokaryotes.</title>
        <authorList>
            <person name="Whitman W."/>
        </authorList>
    </citation>
    <scope>NUCLEOTIDE SEQUENCE [LARGE SCALE GENOMIC DNA]</scope>
    <source>
        <strain evidence="1 2">RH4WT92</strain>
    </source>
</reference>
<dbReference type="EMBL" id="JACGXG010000005">
    <property type="protein sequence ID" value="MBA8852613.1"/>
    <property type="molecule type" value="Genomic_DNA"/>
</dbReference>
<protein>
    <submittedName>
        <fullName evidence="1">Uncharacterized protein</fullName>
    </submittedName>
</protein>